<comment type="caution">
    <text evidence="1">The sequence shown here is derived from an EMBL/GenBank/DDBJ whole genome shotgun (WGS) entry which is preliminary data.</text>
</comment>
<dbReference type="Proteomes" id="UP000298416">
    <property type="component" value="Unassembled WGS sequence"/>
</dbReference>
<name>A0A8X8XZS5_SALSN</name>
<dbReference type="CDD" id="cd10320">
    <property type="entry name" value="RGL4_N"/>
    <property type="match status" value="1"/>
</dbReference>
<dbReference type="PANTHER" id="PTHR32018:SF22">
    <property type="entry name" value="RHAMNOGALACTURONAN ENDOLYASE"/>
    <property type="match status" value="1"/>
</dbReference>
<organism evidence="1">
    <name type="scientific">Salvia splendens</name>
    <name type="common">Scarlet sage</name>
    <dbReference type="NCBI Taxonomy" id="180675"/>
    <lineage>
        <taxon>Eukaryota</taxon>
        <taxon>Viridiplantae</taxon>
        <taxon>Streptophyta</taxon>
        <taxon>Embryophyta</taxon>
        <taxon>Tracheophyta</taxon>
        <taxon>Spermatophyta</taxon>
        <taxon>Magnoliopsida</taxon>
        <taxon>eudicotyledons</taxon>
        <taxon>Gunneridae</taxon>
        <taxon>Pentapetalae</taxon>
        <taxon>asterids</taxon>
        <taxon>lamiids</taxon>
        <taxon>Lamiales</taxon>
        <taxon>Lamiaceae</taxon>
        <taxon>Nepetoideae</taxon>
        <taxon>Mentheae</taxon>
        <taxon>Salviinae</taxon>
        <taxon>Salvia</taxon>
        <taxon>Salvia subgen. Calosphace</taxon>
        <taxon>core Calosphace</taxon>
    </lineage>
</organism>
<dbReference type="GO" id="GO:0030246">
    <property type="term" value="F:carbohydrate binding"/>
    <property type="evidence" value="ECO:0007669"/>
    <property type="project" value="InterPro"/>
</dbReference>
<gene>
    <name evidence="1" type="ORF">SASPL_113940</name>
</gene>
<dbReference type="InterPro" id="IPR010325">
    <property type="entry name" value="Rhamnogal_lyase"/>
</dbReference>
<evidence type="ECO:0000313" key="2">
    <source>
        <dbReference type="Proteomes" id="UP000298416"/>
    </source>
</evidence>
<protein>
    <submittedName>
        <fullName evidence="1">Uncharacterized protein</fullName>
    </submittedName>
</protein>
<proteinExistence type="predicted"/>
<reference evidence="1" key="2">
    <citation type="submission" date="2020-08" db="EMBL/GenBank/DDBJ databases">
        <title>Plant Genome Project.</title>
        <authorList>
            <person name="Zhang R.-G."/>
        </authorList>
    </citation>
    <scope>NUCLEOTIDE SEQUENCE</scope>
    <source>
        <strain evidence="1">Huo1</strain>
        <tissue evidence="1">Leaf</tissue>
    </source>
</reference>
<evidence type="ECO:0000313" key="1">
    <source>
        <dbReference type="EMBL" id="KAG6423540.1"/>
    </source>
</evidence>
<reference evidence="1" key="1">
    <citation type="submission" date="2018-01" db="EMBL/GenBank/DDBJ databases">
        <authorList>
            <person name="Mao J.F."/>
        </authorList>
    </citation>
    <scope>NUCLEOTIDE SEQUENCE</scope>
    <source>
        <strain evidence="1">Huo1</strain>
        <tissue evidence="1">Leaf</tissue>
    </source>
</reference>
<dbReference type="InterPro" id="IPR011013">
    <property type="entry name" value="Gal_mutarotase_sf_dom"/>
</dbReference>
<sequence length="415" mass="46846">MASVAKNCLQLYLTQLHQHPLRTKVITAGVISAISDITAQKLTGIKKLQIRRLLLKVVLLEQLTSSPLNNLVFMLYYGLVIEGQSGPVFHCFSSFREEAVSLLKLLCDQYLLARMRHGMRFLFNDQTRFWLIYKSFYIHSEAMASSEVQDQEGVSNGAVHSMDGQYHILAISKSNVTLSVSGSNIIIDNGLVRLTIMKPQGLLTAIKYAGKDNLLDTKSNQINRGYWDIKWNLPGGQHTYCTYSELDLWLKGSEYSVISLSNDNLEVSFKSSIGFLLLCHLRAPSGMPPFDLAQTRMVFKLQRYRFHYMAITDDKQRVMPMPEDLLPCSGKTLIVPESVLLVNPINPDLKGEVDDKYQYSMDNKDGGVHGWISSNPRVGFWLIFPSHEFRNGGPTKQNLTCHTGPTCLAVISLFW</sequence>
<dbReference type="Pfam" id="PF06045">
    <property type="entry name" value="Rhamnogal_lyase"/>
    <property type="match status" value="2"/>
</dbReference>
<dbReference type="Gene3D" id="2.70.98.10">
    <property type="match status" value="1"/>
</dbReference>
<dbReference type="InterPro" id="IPR014718">
    <property type="entry name" value="GH-type_carb-bd"/>
</dbReference>
<accession>A0A8X8XZS5</accession>
<dbReference type="EMBL" id="PNBA02000005">
    <property type="protein sequence ID" value="KAG6423540.1"/>
    <property type="molecule type" value="Genomic_DNA"/>
</dbReference>
<dbReference type="AlphaFoldDB" id="A0A8X8XZS5"/>
<dbReference type="SUPFAM" id="SSF74650">
    <property type="entry name" value="Galactose mutarotase-like"/>
    <property type="match status" value="1"/>
</dbReference>
<dbReference type="GO" id="GO:0003824">
    <property type="term" value="F:catalytic activity"/>
    <property type="evidence" value="ECO:0007669"/>
    <property type="project" value="InterPro"/>
</dbReference>
<keyword evidence="2" id="KW-1185">Reference proteome</keyword>
<dbReference type="GO" id="GO:0005975">
    <property type="term" value="P:carbohydrate metabolic process"/>
    <property type="evidence" value="ECO:0007669"/>
    <property type="project" value="InterPro"/>
</dbReference>
<dbReference type="InterPro" id="IPR051850">
    <property type="entry name" value="Polysacch_Lyase_4"/>
</dbReference>
<dbReference type="PANTHER" id="PTHR32018">
    <property type="entry name" value="RHAMNOGALACTURONATE LYASE FAMILY PROTEIN"/>
    <property type="match status" value="1"/>
</dbReference>